<dbReference type="Pfam" id="PF07714">
    <property type="entry name" value="PK_Tyr_Ser-Thr"/>
    <property type="match status" value="1"/>
</dbReference>
<protein>
    <recommendedName>
        <fullName evidence="8">Protein kinase domain-containing protein</fullName>
    </recommendedName>
</protein>
<dbReference type="InterPro" id="IPR008271">
    <property type="entry name" value="Ser/Thr_kinase_AS"/>
</dbReference>
<feature type="binding site" evidence="6">
    <location>
        <position position="1123"/>
    </location>
    <ligand>
        <name>ATP</name>
        <dbReference type="ChEBI" id="CHEBI:30616"/>
    </ligand>
</feature>
<sequence>MCARLYGLVETASGVTGMDWDLVLIAVGAHAAAASAAALAAVAGAPGHGPPGRSSGSTIASATAVAVEEGVRMELLSQAYNVRAPATRVIYPHDAYAPSPLAPAGATPASGVRCMAAVPMMQGDRMVGALLLEERQAGSITTEPSDAATSISVLGTGFGASAAHAPASGPRALGALGNSTSSVVMVASGAGMARASGRDATAGLVPPSPAAALLRDTEMLRALSFTASMCLIGSGSDKLLWLAQSVIRLRSAGSLQTLVGELVEAVVAHVKRRFILDAYAGVAMVPPAAPLPSSLSTSAPIGDAIAQATAPSPQPQAEVKALVGLLLRLQAGAGSGATCDTIGSCSADDVVEGGGESTGGGNSVRSASRRRRSLLLQTGRGSAPTTPTAAAAAAATNAVAAAAAAAAPAPGAGVGPGMSGGAAANSNGNSPWRNGPPAEADAAGASVRSISRFFASLAGGVMGGGVILNTAGSAHTPRPHSGAHYTGFGSFAGRNLSAASVVIPLSAADMATVNAAAAGAGGTPAALHANAFPMQNTLLAAVLALRQQEAAALRERERLLSAPSTPFAGGGGADAAAPAAALLAATPTAAAHVAATAAAAAATAAVVDDTQLYVQGVHNPSRDVVLLCSVLAQAHAAGPHQPAPAAATPPAGGAAAAAQTRVSTANGMAPTAITSPAVGPASNNASGAASGAAATVTSGNFSAAATAALGSAAPGPPAPPQSLVLLTLSLDRTGAGEPGGLLPLVPSGPGGSADAGAALGMYVCFARRLPAALLEAVRESCQELLDQALACPFRERLRGPLAPEYELLKQAQVGSYAVLRGTGVGGPAAADDASLGAGASGPGGGVRAGTALLESLLGRSRRLAAAVAGGGAAGAVLSPNSTLSSYLSTADLEAVQGQDRAHTDAAIRGSCSMRRSSLSADPRQGGATGTGRAAGGSATTAGQRALHATPEVTGRSTSIVSTRSVTVGGLAPVAGAGTAVSGSMARSAMPAGGDGRALGTGGGGLTMATAPVADDLLDLLMGSCTGDIHATADGITPAGPGRSASIIHVTGVETGGATAQKQMDLLVTSIQATINASAVGNGATAGAFASDLEQLELQEVLGRGGGGVVLKGLLNGTLQVAVKVMEMPDVEGEADAAAAAAAAPPGPDGAPAPAIAPNPAKQLRARRELLRNAMELAVQGSASHPNIVQFYSTFNNVVLRSRAAPDGQAGGVTDPRSLYLEPAPPVPEKGDNEARVTCILAEYCDAGSLGAALQSRAFPRLARTPVRTAAYGSTTATFIYDMKGVYMVLLDVALALRHLHSMHLVHRDIKPANLLLKSNPSDYRGFSVKLADFGFVLHLNETGEDGSRFANVDQACGTVTHMAPECMPGKAKIDASADIYSFGILCWELLAGGVRPFPHVHPDKIPRMVYKGARPTFSDNVPVVYRNLAQQCWCTTPSRRPKANELVSIITQQLQAL</sequence>
<dbReference type="InterPro" id="IPR017441">
    <property type="entry name" value="Protein_kinase_ATP_BS"/>
</dbReference>
<dbReference type="InterPro" id="IPR051681">
    <property type="entry name" value="Ser/Thr_Kinases-Pseudokinases"/>
</dbReference>
<dbReference type="SUPFAM" id="SSF56112">
    <property type="entry name" value="Protein kinase-like (PK-like)"/>
    <property type="match status" value="1"/>
</dbReference>
<dbReference type="SMART" id="SM00220">
    <property type="entry name" value="S_TKc"/>
    <property type="match status" value="1"/>
</dbReference>
<dbReference type="InterPro" id="IPR011009">
    <property type="entry name" value="Kinase-like_dom_sf"/>
</dbReference>
<organism evidence="9 10">
    <name type="scientific">Chlamydomonas incerta</name>
    <dbReference type="NCBI Taxonomy" id="51695"/>
    <lineage>
        <taxon>Eukaryota</taxon>
        <taxon>Viridiplantae</taxon>
        <taxon>Chlorophyta</taxon>
        <taxon>core chlorophytes</taxon>
        <taxon>Chlorophyceae</taxon>
        <taxon>CS clade</taxon>
        <taxon>Chlamydomonadales</taxon>
        <taxon>Chlamydomonadaceae</taxon>
        <taxon>Chlamydomonas</taxon>
    </lineage>
</organism>
<feature type="region of interest" description="Disordered" evidence="7">
    <location>
        <begin position="907"/>
        <end position="960"/>
    </location>
</feature>
<keyword evidence="3 6" id="KW-0547">Nucleotide-binding</keyword>
<dbReference type="PROSITE" id="PS00108">
    <property type="entry name" value="PROTEIN_KINASE_ST"/>
    <property type="match status" value="1"/>
</dbReference>
<feature type="compositionally biased region" description="Pro residues" evidence="7">
    <location>
        <begin position="1144"/>
        <end position="1156"/>
    </location>
</feature>
<feature type="domain" description="Protein kinase" evidence="8">
    <location>
        <begin position="1095"/>
        <end position="1454"/>
    </location>
</feature>
<dbReference type="InterPro" id="IPR001245">
    <property type="entry name" value="Ser-Thr/Tyr_kinase_cat_dom"/>
</dbReference>
<evidence type="ECO:0000259" key="8">
    <source>
        <dbReference type="PROSITE" id="PS50011"/>
    </source>
</evidence>
<feature type="region of interest" description="Disordered" evidence="7">
    <location>
        <begin position="1136"/>
        <end position="1157"/>
    </location>
</feature>
<dbReference type="Proteomes" id="UP000650467">
    <property type="component" value="Unassembled WGS sequence"/>
</dbReference>
<dbReference type="InterPro" id="IPR000719">
    <property type="entry name" value="Prot_kinase_dom"/>
</dbReference>
<feature type="region of interest" description="Disordered" evidence="7">
    <location>
        <begin position="639"/>
        <end position="659"/>
    </location>
</feature>
<dbReference type="Gene3D" id="1.10.510.10">
    <property type="entry name" value="Transferase(Phosphotransferase) domain 1"/>
    <property type="match status" value="1"/>
</dbReference>
<reference evidence="9" key="1">
    <citation type="journal article" date="2020" name="bioRxiv">
        <title>Comparative genomics of Chlamydomonas.</title>
        <authorList>
            <person name="Craig R.J."/>
            <person name="Hasan A.R."/>
            <person name="Ness R.W."/>
            <person name="Keightley P.D."/>
        </authorList>
    </citation>
    <scope>NUCLEOTIDE SEQUENCE</scope>
    <source>
        <strain evidence="9">SAG 7.73</strain>
    </source>
</reference>
<dbReference type="PROSITE" id="PS00107">
    <property type="entry name" value="PROTEIN_KINASE_ATP"/>
    <property type="match status" value="1"/>
</dbReference>
<dbReference type="GO" id="GO:0005524">
    <property type="term" value="F:ATP binding"/>
    <property type="evidence" value="ECO:0007669"/>
    <property type="project" value="UniProtKB-UniRule"/>
</dbReference>
<evidence type="ECO:0000313" key="10">
    <source>
        <dbReference type="Proteomes" id="UP000650467"/>
    </source>
</evidence>
<keyword evidence="10" id="KW-1185">Reference proteome</keyword>
<accession>A0A836B1Q4</accession>
<name>A0A836B1Q4_CHLIN</name>
<evidence type="ECO:0000256" key="7">
    <source>
        <dbReference type="SAM" id="MobiDB-lite"/>
    </source>
</evidence>
<proteinExistence type="predicted"/>
<keyword evidence="4" id="KW-0418">Kinase</keyword>
<evidence type="ECO:0000256" key="6">
    <source>
        <dbReference type="PROSITE-ProRule" id="PRU10141"/>
    </source>
</evidence>
<keyword evidence="1" id="KW-0723">Serine/threonine-protein kinase</keyword>
<comment type="caution">
    <text evidence="9">The sequence shown here is derived from an EMBL/GenBank/DDBJ whole genome shotgun (WGS) entry which is preliminary data.</text>
</comment>
<gene>
    <name evidence="9" type="ORF">HXX76_001516</name>
</gene>
<keyword evidence="5 6" id="KW-0067">ATP-binding</keyword>
<evidence type="ECO:0000256" key="2">
    <source>
        <dbReference type="ARBA" id="ARBA00022679"/>
    </source>
</evidence>
<feature type="compositionally biased region" description="Low complexity" evidence="7">
    <location>
        <begin position="421"/>
        <end position="430"/>
    </location>
</feature>
<dbReference type="PROSITE" id="PS50011">
    <property type="entry name" value="PROTEIN_KINASE_DOM"/>
    <property type="match status" value="1"/>
</dbReference>
<keyword evidence="2" id="KW-0808">Transferase</keyword>
<feature type="region of interest" description="Disordered" evidence="7">
    <location>
        <begin position="410"/>
        <end position="441"/>
    </location>
</feature>
<evidence type="ECO:0000256" key="1">
    <source>
        <dbReference type="ARBA" id="ARBA00022527"/>
    </source>
</evidence>
<dbReference type="OrthoDB" id="545874at2759"/>
<dbReference type="EMBL" id="JAEHOC010000002">
    <property type="protein sequence ID" value="KAG2444773.1"/>
    <property type="molecule type" value="Genomic_DNA"/>
</dbReference>
<evidence type="ECO:0000313" key="9">
    <source>
        <dbReference type="EMBL" id="KAG2444773.1"/>
    </source>
</evidence>
<evidence type="ECO:0000256" key="5">
    <source>
        <dbReference type="ARBA" id="ARBA00022840"/>
    </source>
</evidence>
<evidence type="ECO:0000256" key="3">
    <source>
        <dbReference type="ARBA" id="ARBA00022741"/>
    </source>
</evidence>
<dbReference type="Gene3D" id="3.30.200.20">
    <property type="entry name" value="Phosphorylase Kinase, domain 1"/>
    <property type="match status" value="1"/>
</dbReference>
<dbReference type="PANTHER" id="PTHR44329">
    <property type="entry name" value="SERINE/THREONINE-PROTEIN KINASE TNNI3K-RELATED"/>
    <property type="match status" value="1"/>
</dbReference>
<dbReference type="GO" id="GO:0004674">
    <property type="term" value="F:protein serine/threonine kinase activity"/>
    <property type="evidence" value="ECO:0007669"/>
    <property type="project" value="UniProtKB-KW"/>
</dbReference>
<feature type="compositionally biased region" description="Low complexity" evidence="7">
    <location>
        <begin position="935"/>
        <end position="945"/>
    </location>
</feature>
<evidence type="ECO:0000256" key="4">
    <source>
        <dbReference type="ARBA" id="ARBA00022777"/>
    </source>
</evidence>
<dbReference type="PANTHER" id="PTHR44329:SF214">
    <property type="entry name" value="PROTEIN KINASE DOMAIN-CONTAINING PROTEIN"/>
    <property type="match status" value="1"/>
</dbReference>